<organism evidence="2 3">
    <name type="scientific">Lactarius akahatsu</name>
    <dbReference type="NCBI Taxonomy" id="416441"/>
    <lineage>
        <taxon>Eukaryota</taxon>
        <taxon>Fungi</taxon>
        <taxon>Dikarya</taxon>
        <taxon>Basidiomycota</taxon>
        <taxon>Agaricomycotina</taxon>
        <taxon>Agaricomycetes</taxon>
        <taxon>Russulales</taxon>
        <taxon>Russulaceae</taxon>
        <taxon>Lactarius</taxon>
    </lineage>
</organism>
<accession>A0AAD4LJG5</accession>
<keyword evidence="3" id="KW-1185">Reference proteome</keyword>
<evidence type="ECO:0000313" key="2">
    <source>
        <dbReference type="EMBL" id="KAH8993479.1"/>
    </source>
</evidence>
<name>A0AAD4LJG5_9AGAM</name>
<feature type="compositionally biased region" description="Polar residues" evidence="1">
    <location>
        <begin position="58"/>
        <end position="70"/>
    </location>
</feature>
<proteinExistence type="predicted"/>
<dbReference type="AlphaFoldDB" id="A0AAD4LJG5"/>
<evidence type="ECO:0000256" key="1">
    <source>
        <dbReference type="SAM" id="MobiDB-lite"/>
    </source>
</evidence>
<feature type="region of interest" description="Disordered" evidence="1">
    <location>
        <begin position="38"/>
        <end position="78"/>
    </location>
</feature>
<sequence>MSFFRLASRLSMASTVPPARTARTSSIGVPKTPPYAFSGICGRAPTPTPTIPHALPISLSSPEGSRTTSPLAAPSPRCTLPPSDRVIPALSLVHWYTQHPSHSTPLPLYMTEHVSIAN</sequence>
<gene>
    <name evidence="2" type="ORF">EDB92DRAFT_1944611</name>
</gene>
<comment type="caution">
    <text evidence="2">The sequence shown here is derived from an EMBL/GenBank/DDBJ whole genome shotgun (WGS) entry which is preliminary data.</text>
</comment>
<dbReference type="EMBL" id="JAKELL010000018">
    <property type="protein sequence ID" value="KAH8993479.1"/>
    <property type="molecule type" value="Genomic_DNA"/>
</dbReference>
<reference evidence="2" key="1">
    <citation type="submission" date="2022-01" db="EMBL/GenBank/DDBJ databases">
        <title>Comparative genomics reveals a dynamic genome evolution in the ectomycorrhizal milk-cap (Lactarius) mushrooms.</title>
        <authorList>
            <consortium name="DOE Joint Genome Institute"/>
            <person name="Lebreton A."/>
            <person name="Tang N."/>
            <person name="Kuo A."/>
            <person name="LaButti K."/>
            <person name="Drula E."/>
            <person name="Barry K."/>
            <person name="Clum A."/>
            <person name="Lipzen A."/>
            <person name="Mousain D."/>
            <person name="Ng V."/>
            <person name="Wang R."/>
            <person name="Wang X."/>
            <person name="Dai Y."/>
            <person name="Henrissat B."/>
            <person name="Grigoriev I.V."/>
            <person name="Guerin-Laguette A."/>
            <person name="Yu F."/>
            <person name="Martin F.M."/>
        </authorList>
    </citation>
    <scope>NUCLEOTIDE SEQUENCE</scope>
    <source>
        <strain evidence="2">QP</strain>
    </source>
</reference>
<dbReference type="Proteomes" id="UP001201163">
    <property type="component" value="Unassembled WGS sequence"/>
</dbReference>
<protein>
    <submittedName>
        <fullName evidence="2">Uncharacterized protein</fullName>
    </submittedName>
</protein>
<evidence type="ECO:0000313" key="3">
    <source>
        <dbReference type="Proteomes" id="UP001201163"/>
    </source>
</evidence>